<dbReference type="SUPFAM" id="SSF55781">
    <property type="entry name" value="GAF domain-like"/>
    <property type="match status" value="1"/>
</dbReference>
<sequence>MVSALLQRTGMLSSSSSGGSSSSSRLARAAAWKWAASYTTVHLLPQEPAAAKAATAKAASAANAAATAAARRAQPFTHKPRLPKSATNSILQSFPNRSSSEKCFCASCSRTLLLCSHPLHNGAPGEGMKAICYIPSLHPTKPPCIICPSRGKSSTSSSSSSSFTSDRCSGIRNGGLSKWDGISQAGKSHEAAAAPPPKPGSHPSSNRKSSVSSSVGNNGYTLARTSFAAAAEGAAAEDGAAASRSTAASGEPEYMTSEWVISTCDAAAAAAESQIEAVKAAFADEARKAAAAATKEEAEVAAIVAVVPAPVAPQWIFRRPADSVVWLCPRKAAAGAVSAAAAGNVVCPAGIGLLVPGKLGSSSSATTAANAAAIGCIDIAKAALAGSAEDPASAQRAAAAQEPPAPDQAETASTPPAAEQLKSKGRRDEEADQQQQPPAAVGGPARPSSQQLWMLVLAGSIPFIGFGFVDNFVMITAGDMFDTTLCVSLGLSTMAAAALGNWLSDLLGIWMGSWIESLTTKFKGIPRPNLTKEQLDLPLSRRYYYLGSAIGISLGCLLGMVPLLLLDTKEGARLKTQKDEENFIFVDLMQELEDYMQAAKVVFYRVDMQNKCFRTVLNGKPLTLPLDAGIPGEAYRTGKLVNWRPPQKEKLIEPQGGDPSIACALHQQQQHLEQAKEQQQQKQQVRSRKSVQPEELHALAAHLQKQQTEETVPLPHEQQQQQRAAAAFLTGKGASLSPQQQQQQQQQTLADALVQRDTAPEQLTQTGIEQANQQQRDSLSFLANIPPGNTLTRRLAAKQILGAPVFGFQGDVIGVIEVMDPVGRACFSREDSEFLISISSHLAVEFEGKQHMNKILE</sequence>
<dbReference type="PANTHER" id="PTHR21706">
    <property type="entry name" value="TRANSMEMBRANE PROTEIN 65"/>
    <property type="match status" value="1"/>
</dbReference>
<dbReference type="InterPro" id="IPR019537">
    <property type="entry name" value="TMEM65"/>
</dbReference>
<keyword evidence="4 6" id="KW-0472">Membrane</keyword>
<feature type="transmembrane region" description="Helical" evidence="6">
    <location>
        <begin position="543"/>
        <end position="566"/>
    </location>
</feature>
<evidence type="ECO:0000313" key="7">
    <source>
        <dbReference type="EMBL" id="CDJ66144.1"/>
    </source>
</evidence>
<dbReference type="GO" id="GO:0005739">
    <property type="term" value="C:mitochondrion"/>
    <property type="evidence" value="ECO:0007669"/>
    <property type="project" value="TreeGrafter"/>
</dbReference>
<keyword evidence="8" id="KW-1185">Reference proteome</keyword>
<dbReference type="GeneID" id="25471768"/>
<keyword evidence="3 6" id="KW-1133">Transmembrane helix</keyword>
<feature type="region of interest" description="Disordered" evidence="5">
    <location>
        <begin position="731"/>
        <end position="750"/>
    </location>
</feature>
<dbReference type="RefSeq" id="XP_013434611.1">
    <property type="nucleotide sequence ID" value="XM_013579157.1"/>
</dbReference>
<accession>U6MUM5</accession>
<comment type="subcellular location">
    <subcellularLocation>
        <location evidence="1">Membrane</location>
        <topology evidence="1">Multi-pass membrane protein</topology>
    </subcellularLocation>
</comment>
<feature type="region of interest" description="Disordered" evidence="5">
    <location>
        <begin position="1"/>
        <end position="23"/>
    </location>
</feature>
<dbReference type="InterPro" id="IPR029016">
    <property type="entry name" value="GAF-like_dom_sf"/>
</dbReference>
<proteinExistence type="predicted"/>
<feature type="compositionally biased region" description="Low complexity" evidence="5">
    <location>
        <begin position="433"/>
        <end position="446"/>
    </location>
</feature>
<dbReference type="Pfam" id="PF10507">
    <property type="entry name" value="TMEM65"/>
    <property type="match status" value="1"/>
</dbReference>
<dbReference type="GO" id="GO:0016020">
    <property type="term" value="C:membrane"/>
    <property type="evidence" value="ECO:0007669"/>
    <property type="project" value="UniProtKB-SubCell"/>
</dbReference>
<reference evidence="7" key="1">
    <citation type="submission" date="2013-10" db="EMBL/GenBank/DDBJ databases">
        <title>Genomic analysis of the causative agents of coccidiosis in chickens.</title>
        <authorList>
            <person name="Reid A.J."/>
            <person name="Blake D."/>
            <person name="Billington K."/>
            <person name="Browne H."/>
            <person name="Dunn M."/>
            <person name="Hung S."/>
            <person name="Kawahara F."/>
            <person name="Miranda-Saavedra D."/>
            <person name="Mourier T."/>
            <person name="Nagra H."/>
            <person name="Otto T.D."/>
            <person name="Rawlings N."/>
            <person name="Sanchez A."/>
            <person name="Sanders M."/>
            <person name="Subramaniam C."/>
            <person name="Tay Y."/>
            <person name="Dear P."/>
            <person name="Doerig C."/>
            <person name="Gruber A."/>
            <person name="Parkinson J."/>
            <person name="Shirley M."/>
            <person name="Wan K.L."/>
            <person name="Berriman M."/>
            <person name="Tomley F."/>
            <person name="Pain A."/>
        </authorList>
    </citation>
    <scope>NUCLEOTIDE SEQUENCE [LARGE SCALE GENOMIC DNA]</scope>
    <source>
        <strain evidence="7">Houghton</strain>
    </source>
</reference>
<reference evidence="7" key="2">
    <citation type="submission" date="2013-10" db="EMBL/GenBank/DDBJ databases">
        <authorList>
            <person name="Aslett M."/>
        </authorList>
    </citation>
    <scope>NUCLEOTIDE SEQUENCE [LARGE SCALE GENOMIC DNA]</scope>
    <source>
        <strain evidence="7">Houghton</strain>
    </source>
</reference>
<feature type="compositionally biased region" description="Low complexity" evidence="5">
    <location>
        <begin position="670"/>
        <end position="684"/>
    </location>
</feature>
<evidence type="ECO:0000256" key="4">
    <source>
        <dbReference type="ARBA" id="ARBA00023136"/>
    </source>
</evidence>
<dbReference type="AlphaFoldDB" id="U6MUM5"/>
<organism evidence="7 8">
    <name type="scientific">Eimeria necatrix</name>
    <dbReference type="NCBI Taxonomy" id="51315"/>
    <lineage>
        <taxon>Eukaryota</taxon>
        <taxon>Sar</taxon>
        <taxon>Alveolata</taxon>
        <taxon>Apicomplexa</taxon>
        <taxon>Conoidasida</taxon>
        <taxon>Coccidia</taxon>
        <taxon>Eucoccidiorida</taxon>
        <taxon>Eimeriorina</taxon>
        <taxon>Eimeriidae</taxon>
        <taxon>Eimeria</taxon>
    </lineage>
</organism>
<dbReference type="OrthoDB" id="430821at2759"/>
<evidence type="ECO:0000256" key="1">
    <source>
        <dbReference type="ARBA" id="ARBA00004141"/>
    </source>
</evidence>
<feature type="transmembrane region" description="Helical" evidence="6">
    <location>
        <begin position="452"/>
        <end position="473"/>
    </location>
</feature>
<feature type="region of interest" description="Disordered" evidence="5">
    <location>
        <begin position="670"/>
        <end position="725"/>
    </location>
</feature>
<dbReference type="Gene3D" id="3.30.450.40">
    <property type="match status" value="1"/>
</dbReference>
<evidence type="ECO:0000256" key="6">
    <source>
        <dbReference type="SAM" id="Phobius"/>
    </source>
</evidence>
<dbReference type="EMBL" id="HG723444">
    <property type="protein sequence ID" value="CDJ66144.1"/>
    <property type="molecule type" value="Genomic_DNA"/>
</dbReference>
<dbReference type="Proteomes" id="UP000030754">
    <property type="component" value="Unassembled WGS sequence"/>
</dbReference>
<feature type="compositionally biased region" description="Low complexity" evidence="5">
    <location>
        <begin position="393"/>
        <end position="410"/>
    </location>
</feature>
<feature type="region of interest" description="Disordered" evidence="5">
    <location>
        <begin position="393"/>
        <end position="446"/>
    </location>
</feature>
<name>U6MUM5_9EIME</name>
<dbReference type="PANTHER" id="PTHR21706:SF15">
    <property type="entry name" value="TRANSMEMBRANE PROTEIN 65"/>
    <property type="match status" value="1"/>
</dbReference>
<feature type="compositionally biased region" description="Low complexity" evidence="5">
    <location>
        <begin position="153"/>
        <end position="165"/>
    </location>
</feature>
<evidence type="ECO:0000256" key="5">
    <source>
        <dbReference type="SAM" id="MobiDB-lite"/>
    </source>
</evidence>
<feature type="region of interest" description="Disordered" evidence="5">
    <location>
        <begin position="149"/>
        <end position="168"/>
    </location>
</feature>
<evidence type="ECO:0000256" key="3">
    <source>
        <dbReference type="ARBA" id="ARBA00022989"/>
    </source>
</evidence>
<dbReference type="VEuPathDB" id="ToxoDB:ENH_00015880"/>
<evidence type="ECO:0000313" key="8">
    <source>
        <dbReference type="Proteomes" id="UP000030754"/>
    </source>
</evidence>
<keyword evidence="2 6" id="KW-0812">Transmembrane</keyword>
<protein>
    <recommendedName>
        <fullName evidence="9">GAF domain-containing protein</fullName>
    </recommendedName>
</protein>
<evidence type="ECO:0000256" key="2">
    <source>
        <dbReference type="ARBA" id="ARBA00022692"/>
    </source>
</evidence>
<feature type="compositionally biased region" description="Low complexity" evidence="5">
    <location>
        <begin position="12"/>
        <end position="23"/>
    </location>
</feature>
<feature type="transmembrane region" description="Helical" evidence="6">
    <location>
        <begin position="485"/>
        <end position="504"/>
    </location>
</feature>
<feature type="region of interest" description="Disordered" evidence="5">
    <location>
        <begin position="179"/>
        <end position="215"/>
    </location>
</feature>
<gene>
    <name evidence="7" type="ORF">ENH_00015880</name>
</gene>
<feature type="compositionally biased region" description="Low complexity" evidence="5">
    <location>
        <begin position="201"/>
        <end position="214"/>
    </location>
</feature>
<evidence type="ECO:0008006" key="9">
    <source>
        <dbReference type="Google" id="ProtNLM"/>
    </source>
</evidence>